<accession>A0A656ANT7</accession>
<evidence type="ECO:0000313" key="3">
    <source>
        <dbReference type="Proteomes" id="UP000041770"/>
    </source>
</evidence>
<evidence type="ECO:0000256" key="1">
    <source>
        <dbReference type="SAM" id="MobiDB-lite"/>
    </source>
</evidence>
<gene>
    <name evidence="2" type="ORF">ERS013200_03618</name>
</gene>
<proteinExistence type="predicted"/>
<protein>
    <submittedName>
        <fullName evidence="2">Uncharacterized protein</fullName>
    </submittedName>
</protein>
<dbReference type="AlphaFoldDB" id="A0A656ANT7"/>
<dbReference type="EMBL" id="CWQY01000039">
    <property type="protein sequence ID" value="CSD23290.1"/>
    <property type="molecule type" value="Genomic_DNA"/>
</dbReference>
<dbReference type="Proteomes" id="UP000041770">
    <property type="component" value="Unassembled WGS sequence"/>
</dbReference>
<evidence type="ECO:0000313" key="2">
    <source>
        <dbReference type="EMBL" id="CSD23290.1"/>
    </source>
</evidence>
<sequence>MLHGLHKQEEISRSTPRGGNHAVDAGFVVYPAHFAHALHQLCGKGFIRFAHRIRGVQTAHAKVYQ</sequence>
<reference evidence="2 3" key="1">
    <citation type="submission" date="2015-07" db="EMBL/GenBank/DDBJ databases">
        <authorList>
            <consortium name="Pathogen Informatics"/>
        </authorList>
    </citation>
    <scope>NUCLEOTIDE SEQUENCE [LARGE SCALE GENOMIC DNA]</scope>
    <source>
        <strain evidence="2 3">A316</strain>
    </source>
</reference>
<feature type="region of interest" description="Disordered" evidence="1">
    <location>
        <begin position="1"/>
        <end position="20"/>
    </location>
</feature>
<organism evidence="2 3">
    <name type="scientific">Vibrio cholerae</name>
    <dbReference type="NCBI Taxonomy" id="666"/>
    <lineage>
        <taxon>Bacteria</taxon>
        <taxon>Pseudomonadati</taxon>
        <taxon>Pseudomonadota</taxon>
        <taxon>Gammaproteobacteria</taxon>
        <taxon>Vibrionales</taxon>
        <taxon>Vibrionaceae</taxon>
        <taxon>Vibrio</taxon>
    </lineage>
</organism>
<name>A0A656ANT7_VIBCL</name>
<feature type="compositionally biased region" description="Basic and acidic residues" evidence="1">
    <location>
        <begin position="1"/>
        <end position="12"/>
    </location>
</feature>